<feature type="region of interest" description="Disordered" evidence="1">
    <location>
        <begin position="112"/>
        <end position="139"/>
    </location>
</feature>
<evidence type="ECO:0000313" key="4">
    <source>
        <dbReference type="Proteomes" id="UP001177670"/>
    </source>
</evidence>
<feature type="compositionally biased region" description="Basic and acidic residues" evidence="1">
    <location>
        <begin position="112"/>
        <end position="127"/>
    </location>
</feature>
<gene>
    <name evidence="3" type="ORF">K0M31_003825</name>
</gene>
<feature type="signal peptide" evidence="2">
    <location>
        <begin position="1"/>
        <end position="29"/>
    </location>
</feature>
<organism evidence="3 4">
    <name type="scientific">Melipona bicolor</name>
    <dbReference type="NCBI Taxonomy" id="60889"/>
    <lineage>
        <taxon>Eukaryota</taxon>
        <taxon>Metazoa</taxon>
        <taxon>Ecdysozoa</taxon>
        <taxon>Arthropoda</taxon>
        <taxon>Hexapoda</taxon>
        <taxon>Insecta</taxon>
        <taxon>Pterygota</taxon>
        <taxon>Neoptera</taxon>
        <taxon>Endopterygota</taxon>
        <taxon>Hymenoptera</taxon>
        <taxon>Apocrita</taxon>
        <taxon>Aculeata</taxon>
        <taxon>Apoidea</taxon>
        <taxon>Anthophila</taxon>
        <taxon>Apidae</taxon>
        <taxon>Melipona</taxon>
    </lineage>
</organism>
<protein>
    <submittedName>
        <fullName evidence="3">Uncharacterized protein</fullName>
    </submittedName>
</protein>
<keyword evidence="2" id="KW-0732">Signal</keyword>
<name>A0AA40FYM3_9HYME</name>
<keyword evidence="4" id="KW-1185">Reference proteome</keyword>
<feature type="chain" id="PRO_5041265370" evidence="2">
    <location>
        <begin position="30"/>
        <end position="329"/>
    </location>
</feature>
<proteinExistence type="predicted"/>
<dbReference type="AlphaFoldDB" id="A0AA40FYM3"/>
<accession>A0AA40FYM3</accession>
<comment type="caution">
    <text evidence="3">The sequence shown here is derived from an EMBL/GenBank/DDBJ whole genome shotgun (WGS) entry which is preliminary data.</text>
</comment>
<evidence type="ECO:0000313" key="3">
    <source>
        <dbReference type="EMBL" id="KAK1127281.1"/>
    </source>
</evidence>
<evidence type="ECO:0000256" key="2">
    <source>
        <dbReference type="SAM" id="SignalP"/>
    </source>
</evidence>
<dbReference type="EMBL" id="JAHYIQ010000012">
    <property type="protein sequence ID" value="KAK1127281.1"/>
    <property type="molecule type" value="Genomic_DNA"/>
</dbReference>
<sequence length="329" mass="36130">MPGPPVARSSLLSILQIALLIVSRDSAMSDSPVTGVTAAAPTRSGSCRRHPFQLAATSKEDICALRVHSSADVAPRQGNCGGEFFEGLGECAAGQRNLQLASIKSNSRRSAIRYDRRSPAKENENEIRPQSGVPANEFTKKSRHCTAELRQQSRNETILWAVYCSRTKAFKAAKGEINRRPRGLPSYQRVGNVTVQAHDLHILAGWLERRETARNAEHSCRETSRTEAFASLFTRSKACELLRAKLSRLEALASAWMILSSRIGIPSQVEEAVVGNLKIVISGGREGKEGKVKGRKNFVLRRTFLGSSKLRKLGELLKLDEMPGILDVT</sequence>
<dbReference type="Proteomes" id="UP001177670">
    <property type="component" value="Unassembled WGS sequence"/>
</dbReference>
<reference evidence="3" key="1">
    <citation type="submission" date="2021-10" db="EMBL/GenBank/DDBJ databases">
        <title>Melipona bicolor Genome sequencing and assembly.</title>
        <authorList>
            <person name="Araujo N.S."/>
            <person name="Arias M.C."/>
        </authorList>
    </citation>
    <scope>NUCLEOTIDE SEQUENCE</scope>
    <source>
        <strain evidence="3">USP_2M_L1-L4_2017</strain>
        <tissue evidence="3">Whole body</tissue>
    </source>
</reference>
<evidence type="ECO:0000256" key="1">
    <source>
        <dbReference type="SAM" id="MobiDB-lite"/>
    </source>
</evidence>